<evidence type="ECO:0008006" key="4">
    <source>
        <dbReference type="Google" id="ProtNLM"/>
    </source>
</evidence>
<keyword evidence="3" id="KW-1185">Reference proteome</keyword>
<evidence type="ECO:0000313" key="2">
    <source>
        <dbReference type="EMBL" id="TPV35597.1"/>
    </source>
</evidence>
<dbReference type="AlphaFoldDB" id="A0A506PQP9"/>
<protein>
    <recommendedName>
        <fullName evidence="4">Outer membrane protein beta-barrel domain-containing protein</fullName>
    </recommendedName>
</protein>
<organism evidence="2 3">
    <name type="scientific">Paucihalobacter ruber</name>
    <dbReference type="NCBI Taxonomy" id="2567861"/>
    <lineage>
        <taxon>Bacteria</taxon>
        <taxon>Pseudomonadati</taxon>
        <taxon>Bacteroidota</taxon>
        <taxon>Flavobacteriia</taxon>
        <taxon>Flavobacteriales</taxon>
        <taxon>Flavobacteriaceae</taxon>
        <taxon>Paucihalobacter</taxon>
    </lineage>
</organism>
<dbReference type="EMBL" id="VHIQ01000001">
    <property type="protein sequence ID" value="TPV35597.1"/>
    <property type="molecule type" value="Genomic_DNA"/>
</dbReference>
<reference evidence="2 3" key="1">
    <citation type="submission" date="2019-06" db="EMBL/GenBank/DDBJ databases">
        <title>Flavobacteriaceae Paucihalobacterium erythroidium CWB-1, complete genome.</title>
        <authorList>
            <person name="Wu S."/>
        </authorList>
    </citation>
    <scope>NUCLEOTIDE SEQUENCE [LARGE SCALE GENOMIC DNA]</scope>
    <source>
        <strain evidence="2 3">CWB-1</strain>
    </source>
</reference>
<feature type="chain" id="PRO_5021323914" description="Outer membrane protein beta-barrel domain-containing protein" evidence="1">
    <location>
        <begin position="22"/>
        <end position="177"/>
    </location>
</feature>
<keyword evidence="1" id="KW-0732">Signal</keyword>
<gene>
    <name evidence="2" type="ORF">FJ651_01420</name>
</gene>
<dbReference type="Proteomes" id="UP000317332">
    <property type="component" value="Unassembled WGS sequence"/>
</dbReference>
<feature type="signal peptide" evidence="1">
    <location>
        <begin position="1"/>
        <end position="21"/>
    </location>
</feature>
<evidence type="ECO:0000256" key="1">
    <source>
        <dbReference type="SAM" id="SignalP"/>
    </source>
</evidence>
<name>A0A506PQP9_9FLAO</name>
<sequence length="177" mass="20616">MFSKYLAFVLIVILYCNCSYAQEHENVKNKDKIHKVALVFGYTHIPSAFEEGDENGSVFVPTIGVDYFVQFPKGWKLGAVVDLELGNYLVNFNRDDLERERALITGILIGYEFETRWSFSLGPAIEFEKNKNLFILRSSLEYEFELDEDWGLFPAINYDFKEEYSTWSINLGISKRF</sequence>
<accession>A0A506PQP9</accession>
<comment type="caution">
    <text evidence="2">The sequence shown here is derived from an EMBL/GenBank/DDBJ whole genome shotgun (WGS) entry which is preliminary data.</text>
</comment>
<dbReference type="RefSeq" id="WP_140988607.1">
    <property type="nucleotide sequence ID" value="NZ_VHIQ01000001.1"/>
</dbReference>
<evidence type="ECO:0000313" key="3">
    <source>
        <dbReference type="Proteomes" id="UP000317332"/>
    </source>
</evidence>
<proteinExistence type="predicted"/>
<dbReference type="OrthoDB" id="978692at2"/>